<dbReference type="InterPro" id="IPR003675">
    <property type="entry name" value="Rce1/LyrA-like_dom"/>
</dbReference>
<feature type="transmembrane region" description="Helical" evidence="2">
    <location>
        <begin position="31"/>
        <end position="56"/>
    </location>
</feature>
<evidence type="ECO:0000256" key="2">
    <source>
        <dbReference type="SAM" id="Phobius"/>
    </source>
</evidence>
<dbReference type="PANTHER" id="PTHR43592:SF15">
    <property type="entry name" value="CAAX AMINO TERMINAL PROTEASE FAMILY PROTEIN"/>
    <property type="match status" value="1"/>
</dbReference>
<evidence type="ECO:0000259" key="3">
    <source>
        <dbReference type="Pfam" id="PF02517"/>
    </source>
</evidence>
<reference evidence="4 5" key="1">
    <citation type="submission" date="2023-09" db="EMBL/GenBank/DDBJ databases">
        <title>The genome sequence of Streptomyces anthocyanicus.</title>
        <authorList>
            <person name="Mo P."/>
        </authorList>
    </citation>
    <scope>NUCLEOTIDE SEQUENCE [LARGE SCALE GENOMIC DNA]</scope>
    <source>
        <strain evidence="4 5">JCM 4387</strain>
    </source>
</reference>
<keyword evidence="2" id="KW-0472">Membrane</keyword>
<feature type="domain" description="CAAX prenyl protease 2/Lysostaphin resistance protein A-like" evidence="3">
    <location>
        <begin position="162"/>
        <end position="251"/>
    </location>
</feature>
<feature type="transmembrane region" description="Helical" evidence="2">
    <location>
        <begin position="183"/>
        <end position="209"/>
    </location>
</feature>
<feature type="transmembrane region" description="Helical" evidence="2">
    <location>
        <begin position="117"/>
        <end position="139"/>
    </location>
</feature>
<evidence type="ECO:0000313" key="4">
    <source>
        <dbReference type="EMBL" id="WND19373.1"/>
    </source>
</evidence>
<keyword evidence="5" id="KW-1185">Reference proteome</keyword>
<feature type="transmembrane region" description="Helical" evidence="2">
    <location>
        <begin position="76"/>
        <end position="97"/>
    </location>
</feature>
<dbReference type="Pfam" id="PF02517">
    <property type="entry name" value="Rce1-like"/>
    <property type="match status" value="1"/>
</dbReference>
<keyword evidence="2" id="KW-1133">Transmembrane helix</keyword>
<keyword evidence="2" id="KW-0812">Transmembrane</keyword>
<dbReference type="Proteomes" id="UP001249394">
    <property type="component" value="Chromosome"/>
</dbReference>
<accession>A0ABY9UA09</accession>
<feature type="transmembrane region" description="Helical" evidence="2">
    <location>
        <begin position="240"/>
        <end position="260"/>
    </location>
</feature>
<dbReference type="EMBL" id="CP134213">
    <property type="protein sequence ID" value="WND19373.1"/>
    <property type="molecule type" value="Genomic_DNA"/>
</dbReference>
<feature type="compositionally biased region" description="Low complexity" evidence="1">
    <location>
        <begin position="350"/>
        <end position="359"/>
    </location>
</feature>
<feature type="transmembrane region" description="Helical" evidence="2">
    <location>
        <begin position="151"/>
        <end position="171"/>
    </location>
</feature>
<feature type="transmembrane region" description="Helical" evidence="2">
    <location>
        <begin position="215"/>
        <end position="233"/>
    </location>
</feature>
<proteinExistence type="predicted"/>
<gene>
    <name evidence="4" type="ORF">RI060_19325</name>
</gene>
<feature type="region of interest" description="Disordered" evidence="1">
    <location>
        <begin position="340"/>
        <end position="367"/>
    </location>
</feature>
<protein>
    <submittedName>
        <fullName evidence="4">Type II CAAX endopeptidase family protein</fullName>
    </submittedName>
</protein>
<name>A0ABY9UA09_STRVL</name>
<sequence length="367" mass="38428">MTTPLPPPGPTGLPYHRMDHRTGRHRWWRPLVGTLLFFGAYLILSLLLLALAYVFGELAGSPELPDGGPDFGPLSNTALDLTYIAIALPLVLLAVLWPGLRPAGTLSSVAGRLRWRWLGWCLLAAVLPVAVLTGTAFLLPGGETGSGESEVWVGWGSFLTSLGVLAVFVPVQAAAEEYVFRGWLTQAVGAFVRSPWFAVLPQAVLFAAAHGWGTTWGFIGLLVFGVVAGWLTIRTGGLEAAVALHVLNNLVAFGTLAAVVDGLTSDETAADSPWPLALADVATTLMYAALVLWLARRHHPQCLAPPAPPPAPHPPYGSHPPYAMPYGAMPGHPYGAVPGHPYGVPGGVTPPGTGTAPHGDVPPAPGP</sequence>
<dbReference type="PANTHER" id="PTHR43592">
    <property type="entry name" value="CAAX AMINO TERMINAL PROTEASE"/>
    <property type="match status" value="1"/>
</dbReference>
<organism evidence="4 5">
    <name type="scientific">Streptomyces violaceus</name>
    <name type="common">Streptomyces venezuelae</name>
    <dbReference type="NCBI Taxonomy" id="1936"/>
    <lineage>
        <taxon>Bacteria</taxon>
        <taxon>Bacillati</taxon>
        <taxon>Actinomycetota</taxon>
        <taxon>Actinomycetes</taxon>
        <taxon>Kitasatosporales</taxon>
        <taxon>Streptomycetaceae</taxon>
        <taxon>Streptomyces</taxon>
    </lineage>
</organism>
<evidence type="ECO:0000313" key="5">
    <source>
        <dbReference type="Proteomes" id="UP001249394"/>
    </source>
</evidence>
<feature type="transmembrane region" description="Helical" evidence="2">
    <location>
        <begin position="272"/>
        <end position="295"/>
    </location>
</feature>
<evidence type="ECO:0000256" key="1">
    <source>
        <dbReference type="SAM" id="MobiDB-lite"/>
    </source>
</evidence>